<dbReference type="Pfam" id="PF03797">
    <property type="entry name" value="Autotransporter"/>
    <property type="match status" value="1"/>
</dbReference>
<dbReference type="EMBL" id="JADINH010000013">
    <property type="protein sequence ID" value="MBO8414924.1"/>
    <property type="molecule type" value="Genomic_DNA"/>
</dbReference>
<name>A0A9D9GSK4_9GAMM</name>
<dbReference type="SUPFAM" id="SSF103515">
    <property type="entry name" value="Autotransporter"/>
    <property type="match status" value="1"/>
</dbReference>
<dbReference type="AlphaFoldDB" id="A0A9D9GSK4"/>
<sequence length="815" mass="88274">MIDLKGLDDSPASQNYIYSTAVIDNAGGLTETVHSALYAASGAVINLDADMNHLYTWADSGSSVLERVVWAYDTADINISGAVSIATDYYFESFDTGDDGTVEKANSKDLAIVAGTATALSKEQVAADVEDRSEVNITYKNQADGSHSVISGDILSAYTGQVEIRSADEEAGIDITGNLLAGNNGIMTVDLGAGGTLTGRIDDYGDAGAEDLDGSHEALTFFNAQFSSEIYQGGEVNLIMGAGSRWDVTGQSWVTSIKTGEYISDTDLYDDDGLLISSLEIGNTIPVIDLTAVHEVLNTKSHALTIYNFDGDAMFNMTLDRDRSVSDMLYIKQADGTYLINLTTGVSVEDMYAGDFNGLRFATVGAGSNATFVVGTYQNGGVFNNTYTVATDSYDGNAENEAYNGSETSAEKPGNDLVDSFFAAETESAADAPETQNASESTPEAANASFIAPMMLTAAPAADPAAEEPENKVQTTALATRSADNNTVIRNSVESSDETLNFKVVSLEYSEVADAGKTLIDMSRANYAAAVYLDTLNKRLGEARFVGDQDGGLWVRLRHDNIGKEHSFRNHSTMFELGIDRRDKVDSGEFHTGFALDYMNGDIDYHNAHGDGDLERCGIWLYTTWLADDGQYLDLMFKYAHLRNDFDVRLDGTGVMLDGDYSNDVFSLSAEYGWKFANAQNLFIEPQVQLQYAYVTSADYTTSHGTDVDLDAINSLIGRAGFRAGKDFLDQDHPVSLYLRADVLHEFLGDQDITAKDDTGVLDVTYENDDTWYSIGLGVSVQSSENSYFFLEGEQLFGADHDSSYIFTGGFKYSF</sequence>
<proteinExistence type="predicted"/>
<protein>
    <submittedName>
        <fullName evidence="2">Autotransporter outer membrane beta-barrel domain-containing protein</fullName>
    </submittedName>
</protein>
<dbReference type="InterPro" id="IPR006315">
    <property type="entry name" value="OM_autotransptr_brl_dom"/>
</dbReference>
<evidence type="ECO:0000313" key="3">
    <source>
        <dbReference type="Proteomes" id="UP000823631"/>
    </source>
</evidence>
<dbReference type="Gene3D" id="2.40.128.130">
    <property type="entry name" value="Autotransporter beta-domain"/>
    <property type="match status" value="1"/>
</dbReference>
<dbReference type="InterPro" id="IPR005546">
    <property type="entry name" value="Autotransporte_beta"/>
</dbReference>
<dbReference type="PROSITE" id="PS51208">
    <property type="entry name" value="AUTOTRANSPORTER"/>
    <property type="match status" value="1"/>
</dbReference>
<dbReference type="InterPro" id="IPR036709">
    <property type="entry name" value="Autotransporte_beta_dom_sf"/>
</dbReference>
<gene>
    <name evidence="2" type="ORF">IAB19_00885</name>
</gene>
<dbReference type="SMART" id="SM00869">
    <property type="entry name" value="Autotransporter"/>
    <property type="match status" value="1"/>
</dbReference>
<reference evidence="2" key="2">
    <citation type="journal article" date="2021" name="PeerJ">
        <title>Extensive microbial diversity within the chicken gut microbiome revealed by metagenomics and culture.</title>
        <authorList>
            <person name="Gilroy R."/>
            <person name="Ravi A."/>
            <person name="Getino M."/>
            <person name="Pursley I."/>
            <person name="Horton D.L."/>
            <person name="Alikhan N.F."/>
            <person name="Baker D."/>
            <person name="Gharbi K."/>
            <person name="Hall N."/>
            <person name="Watson M."/>
            <person name="Adriaenssens E.M."/>
            <person name="Foster-Nyarko E."/>
            <person name="Jarju S."/>
            <person name="Secka A."/>
            <person name="Antonio M."/>
            <person name="Oren A."/>
            <person name="Chaudhuri R.R."/>
            <person name="La Ragione R."/>
            <person name="Hildebrand F."/>
            <person name="Pallen M.J."/>
        </authorList>
    </citation>
    <scope>NUCLEOTIDE SEQUENCE</scope>
    <source>
        <strain evidence="2">17213</strain>
    </source>
</reference>
<dbReference type="NCBIfam" id="TIGR01414">
    <property type="entry name" value="autotrans_barl"/>
    <property type="match status" value="1"/>
</dbReference>
<evidence type="ECO:0000259" key="1">
    <source>
        <dbReference type="PROSITE" id="PS51208"/>
    </source>
</evidence>
<dbReference type="Proteomes" id="UP000823631">
    <property type="component" value="Unassembled WGS sequence"/>
</dbReference>
<dbReference type="GO" id="GO:0019867">
    <property type="term" value="C:outer membrane"/>
    <property type="evidence" value="ECO:0007669"/>
    <property type="project" value="InterPro"/>
</dbReference>
<comment type="caution">
    <text evidence="2">The sequence shown here is derived from an EMBL/GenBank/DDBJ whole genome shotgun (WGS) entry which is preliminary data.</text>
</comment>
<feature type="domain" description="Autotransporter" evidence="1">
    <location>
        <begin position="546"/>
        <end position="815"/>
    </location>
</feature>
<accession>A0A9D9GSK4</accession>
<evidence type="ECO:0000313" key="2">
    <source>
        <dbReference type="EMBL" id="MBO8414924.1"/>
    </source>
</evidence>
<reference evidence="2" key="1">
    <citation type="submission" date="2020-10" db="EMBL/GenBank/DDBJ databases">
        <authorList>
            <person name="Gilroy R."/>
        </authorList>
    </citation>
    <scope>NUCLEOTIDE SEQUENCE</scope>
    <source>
        <strain evidence="2">17213</strain>
    </source>
</reference>
<organism evidence="2 3">
    <name type="scientific">Candidatus Avisuccinivibrio stercorigallinarum</name>
    <dbReference type="NCBI Taxonomy" id="2840704"/>
    <lineage>
        <taxon>Bacteria</taxon>
        <taxon>Pseudomonadati</taxon>
        <taxon>Pseudomonadota</taxon>
        <taxon>Gammaproteobacteria</taxon>
        <taxon>Aeromonadales</taxon>
        <taxon>Succinivibrionaceae</taxon>
        <taxon>Succinivibrionaceae incertae sedis</taxon>
        <taxon>Candidatus Avisuccinivibrio</taxon>
    </lineage>
</organism>